<dbReference type="EMBL" id="MT142895">
    <property type="protein sequence ID" value="QJA90172.1"/>
    <property type="molecule type" value="Genomic_DNA"/>
</dbReference>
<dbReference type="InterPro" id="IPR002500">
    <property type="entry name" value="PAPS_reduct_dom"/>
</dbReference>
<dbReference type="EMBL" id="MT141707">
    <property type="protein sequence ID" value="QJA69455.1"/>
    <property type="molecule type" value="Genomic_DNA"/>
</dbReference>
<accession>A0A6M3L8R3</accession>
<dbReference type="Pfam" id="PF01507">
    <property type="entry name" value="PAPS_reduct"/>
    <property type="match status" value="1"/>
</dbReference>
<name>A0A6M3L8R3_9ZZZZ</name>
<dbReference type="GO" id="GO:0003824">
    <property type="term" value="F:catalytic activity"/>
    <property type="evidence" value="ECO:0007669"/>
    <property type="project" value="InterPro"/>
</dbReference>
<dbReference type="SUPFAM" id="SSF52402">
    <property type="entry name" value="Adenine nucleotide alpha hydrolases-like"/>
    <property type="match status" value="1"/>
</dbReference>
<gene>
    <name evidence="2" type="ORF">MM415A04570_0005</name>
    <name evidence="3" type="ORF">MM415B02430_0013</name>
</gene>
<sequence>MRILSFGGGVQTTALSILVAQGKVNVDAVVFADTGCEKPETYWYMDTYIKPLYQKLGIPFHSIKATANWTKEGLYQYCLSKSIIPDVKHKWCSKGFKALPISRQFPECTQLIGFSVDEAYRSDKLAHIEGESCWSGYCSH</sequence>
<reference evidence="3" key="1">
    <citation type="submission" date="2020-03" db="EMBL/GenBank/DDBJ databases">
        <title>The deep terrestrial virosphere.</title>
        <authorList>
            <person name="Holmfeldt K."/>
            <person name="Nilsson E."/>
            <person name="Simone D."/>
            <person name="Lopez-Fernandez M."/>
            <person name="Wu X."/>
            <person name="de Brujin I."/>
            <person name="Lundin D."/>
            <person name="Andersson A."/>
            <person name="Bertilsson S."/>
            <person name="Dopson M."/>
        </authorList>
    </citation>
    <scope>NUCLEOTIDE SEQUENCE</scope>
    <source>
        <strain evidence="2">MM415A04570</strain>
        <strain evidence="3">MM415B02430</strain>
    </source>
</reference>
<organism evidence="3">
    <name type="scientific">viral metagenome</name>
    <dbReference type="NCBI Taxonomy" id="1070528"/>
    <lineage>
        <taxon>unclassified sequences</taxon>
        <taxon>metagenomes</taxon>
        <taxon>organismal metagenomes</taxon>
    </lineage>
</organism>
<evidence type="ECO:0000313" key="2">
    <source>
        <dbReference type="EMBL" id="QJA69455.1"/>
    </source>
</evidence>
<evidence type="ECO:0000313" key="3">
    <source>
        <dbReference type="EMBL" id="QJA90172.1"/>
    </source>
</evidence>
<proteinExistence type="predicted"/>
<dbReference type="AlphaFoldDB" id="A0A6M3L8R3"/>
<evidence type="ECO:0000259" key="1">
    <source>
        <dbReference type="Pfam" id="PF01507"/>
    </source>
</evidence>
<dbReference type="Gene3D" id="3.40.50.620">
    <property type="entry name" value="HUPs"/>
    <property type="match status" value="1"/>
</dbReference>
<protein>
    <submittedName>
        <fullName evidence="3">Putative phosphoadenosine phosphosulfate</fullName>
    </submittedName>
</protein>
<feature type="domain" description="Phosphoadenosine phosphosulphate reductase" evidence="1">
    <location>
        <begin position="3"/>
        <end position="67"/>
    </location>
</feature>
<dbReference type="InterPro" id="IPR014729">
    <property type="entry name" value="Rossmann-like_a/b/a_fold"/>
</dbReference>